<organism evidence="1 2">
    <name type="scientific">Rhizopogon vinicolor AM-OR11-026</name>
    <dbReference type="NCBI Taxonomy" id="1314800"/>
    <lineage>
        <taxon>Eukaryota</taxon>
        <taxon>Fungi</taxon>
        <taxon>Dikarya</taxon>
        <taxon>Basidiomycota</taxon>
        <taxon>Agaricomycotina</taxon>
        <taxon>Agaricomycetes</taxon>
        <taxon>Agaricomycetidae</taxon>
        <taxon>Boletales</taxon>
        <taxon>Suillineae</taxon>
        <taxon>Rhizopogonaceae</taxon>
        <taxon>Rhizopogon</taxon>
    </lineage>
</organism>
<dbReference type="Proteomes" id="UP000092154">
    <property type="component" value="Unassembled WGS sequence"/>
</dbReference>
<gene>
    <name evidence="1" type="ORF">K503DRAFT_866594</name>
</gene>
<dbReference type="AlphaFoldDB" id="A0A1B7MZ18"/>
<dbReference type="InParanoid" id="A0A1B7MZ18"/>
<dbReference type="EMBL" id="KV448327">
    <property type="protein sequence ID" value="OAX37853.1"/>
    <property type="molecule type" value="Genomic_DNA"/>
</dbReference>
<reference evidence="1 2" key="1">
    <citation type="submission" date="2016-06" db="EMBL/GenBank/DDBJ databases">
        <title>Comparative genomics of the ectomycorrhizal sister species Rhizopogon vinicolor and Rhizopogon vesiculosus (Basidiomycota: Boletales) reveals a divergence of the mating type B locus.</title>
        <authorList>
            <consortium name="DOE Joint Genome Institute"/>
            <person name="Mujic A.B."/>
            <person name="Kuo A."/>
            <person name="Tritt A."/>
            <person name="Lipzen A."/>
            <person name="Chen C."/>
            <person name="Johnson J."/>
            <person name="Sharma A."/>
            <person name="Barry K."/>
            <person name="Grigoriev I.V."/>
            <person name="Spatafora J.W."/>
        </authorList>
    </citation>
    <scope>NUCLEOTIDE SEQUENCE [LARGE SCALE GENOMIC DNA]</scope>
    <source>
        <strain evidence="1 2">AM-OR11-026</strain>
    </source>
</reference>
<sequence length="100" mass="11436">MQLTLSFIVYSTQYSSTHPSSSLQSNATHRLAIVRDNRPSIISLHQKRPSRTVHQQQPAMLLYLRKFLLSSFRKGAAPPLKNDEPRDPLDCYASAFCIKY</sequence>
<protein>
    <submittedName>
        <fullName evidence="1">Uncharacterized protein</fullName>
    </submittedName>
</protein>
<proteinExistence type="predicted"/>
<evidence type="ECO:0000313" key="1">
    <source>
        <dbReference type="EMBL" id="OAX37853.1"/>
    </source>
</evidence>
<name>A0A1B7MZ18_9AGAM</name>
<accession>A0A1B7MZ18</accession>
<keyword evidence="2" id="KW-1185">Reference proteome</keyword>
<evidence type="ECO:0000313" key="2">
    <source>
        <dbReference type="Proteomes" id="UP000092154"/>
    </source>
</evidence>